<dbReference type="Pfam" id="PF01052">
    <property type="entry name" value="FliMN_C"/>
    <property type="match status" value="1"/>
</dbReference>
<evidence type="ECO:0000313" key="3">
    <source>
        <dbReference type="Proteomes" id="UP000280434"/>
    </source>
</evidence>
<dbReference type="OrthoDB" id="9148477at2"/>
<evidence type="ECO:0000259" key="1">
    <source>
        <dbReference type="Pfam" id="PF01052"/>
    </source>
</evidence>
<dbReference type="InterPro" id="IPR001543">
    <property type="entry name" value="FliN-like_C"/>
</dbReference>
<dbReference type="SUPFAM" id="SSF101801">
    <property type="entry name" value="Surface presentation of antigens (SPOA)"/>
    <property type="match status" value="1"/>
</dbReference>
<dbReference type="InterPro" id="IPR036429">
    <property type="entry name" value="SpoA-like_sf"/>
</dbReference>
<reference evidence="2 3" key="1">
    <citation type="submission" date="2018-10" db="EMBL/GenBank/DDBJ databases">
        <title>Paraburkholderia sp. 7MK8-2, isolated from soil.</title>
        <authorList>
            <person name="Gao Z.-H."/>
            <person name="Qiu L.-H."/>
        </authorList>
    </citation>
    <scope>NUCLEOTIDE SEQUENCE [LARGE SCALE GENOMIC DNA]</scope>
    <source>
        <strain evidence="2 3">7MK8-2</strain>
    </source>
</reference>
<dbReference type="GO" id="GO:0030254">
    <property type="term" value="P:protein secretion by the type III secretion system"/>
    <property type="evidence" value="ECO:0007669"/>
    <property type="project" value="InterPro"/>
</dbReference>
<organism evidence="2 3">
    <name type="scientific">Trinickia fusca</name>
    <dbReference type="NCBI Taxonomy" id="2419777"/>
    <lineage>
        <taxon>Bacteria</taxon>
        <taxon>Pseudomonadati</taxon>
        <taxon>Pseudomonadota</taxon>
        <taxon>Betaproteobacteria</taxon>
        <taxon>Burkholderiales</taxon>
        <taxon>Burkholderiaceae</taxon>
        <taxon>Trinickia</taxon>
    </lineage>
</organism>
<dbReference type="Gene3D" id="2.30.330.10">
    <property type="entry name" value="SpoA-like"/>
    <property type="match status" value="1"/>
</dbReference>
<comment type="caution">
    <text evidence="2">The sequence shown here is derived from an EMBL/GenBank/DDBJ whole genome shotgun (WGS) entry which is preliminary data.</text>
</comment>
<protein>
    <submittedName>
        <fullName evidence="2">YscQ/HrcQ family type III secretion apparatus protein</fullName>
    </submittedName>
</protein>
<feature type="domain" description="Flagellar motor switch protein FliN-like C-terminal" evidence="1">
    <location>
        <begin position="312"/>
        <end position="381"/>
    </location>
</feature>
<sequence length="389" mass="41303">MELTSPTPAAAATRGPIVRGAAALATLPAIEPRTARLARLVADERIAAWLQIKLGINALSVEAGERTRFADPGWIDLSHGFAHASVAIDLAHYPALASVAVDTASRDAMPTGVAQNAVEPMRDGDTALRNAVAAILLAPLVEHCATLGLADIRVLGVRRARVPADPRTAFAVAFRHGQRHIECLLGRLDDGCVEALSACVARQQIPYARHVSTISVPGRLLAGTRTYRIDALRSLRPGDVLLRAVDAGLAACMDASSQPADLRAIWGIPGAFQLAADVRIEGCTMTFQGTPTMTYETEDHETPVNSEEPLDIGELNLPVKFELDTVPMPVVQLSALRAGYVVELPVPVADARIRLTSYGQTIGLGELVTVGEQLGVRIVQMSHGNVSVQ</sequence>
<dbReference type="AlphaFoldDB" id="A0A494X1G7"/>
<dbReference type="NCBIfam" id="TIGR02551">
    <property type="entry name" value="SpaO_YscQ"/>
    <property type="match status" value="1"/>
</dbReference>
<proteinExistence type="predicted"/>
<name>A0A494X1G7_9BURK</name>
<dbReference type="EMBL" id="RBZV01000012">
    <property type="protein sequence ID" value="RKP44568.1"/>
    <property type="molecule type" value="Genomic_DNA"/>
</dbReference>
<dbReference type="Proteomes" id="UP000280434">
    <property type="component" value="Unassembled WGS sequence"/>
</dbReference>
<keyword evidence="3" id="KW-1185">Reference proteome</keyword>
<evidence type="ECO:0000313" key="2">
    <source>
        <dbReference type="EMBL" id="RKP44568.1"/>
    </source>
</evidence>
<accession>A0A494X1G7</accession>
<dbReference type="RefSeq" id="WP_121280991.1">
    <property type="nucleotide sequence ID" value="NZ_RBZV01000012.1"/>
</dbReference>
<dbReference type="InterPro" id="IPR013385">
    <property type="entry name" value="T3SS_SpaO/YscQ/SpaO"/>
</dbReference>
<gene>
    <name evidence="2" type="ORF">D7S89_22070</name>
</gene>